<keyword evidence="8" id="KW-0378">Hydrolase</keyword>
<evidence type="ECO:0000259" key="13">
    <source>
        <dbReference type="Pfam" id="PF00912"/>
    </source>
</evidence>
<evidence type="ECO:0000256" key="7">
    <source>
        <dbReference type="ARBA" id="ARBA00022679"/>
    </source>
</evidence>
<dbReference type="AlphaFoldDB" id="A0A1M7I307"/>
<proteinExistence type="inferred from homology"/>
<dbReference type="NCBIfam" id="TIGR02073">
    <property type="entry name" value="PBP_1c"/>
    <property type="match status" value="1"/>
</dbReference>
<dbReference type="SUPFAM" id="SSF53955">
    <property type="entry name" value="Lysozyme-like"/>
    <property type="match status" value="1"/>
</dbReference>
<evidence type="ECO:0000256" key="3">
    <source>
        <dbReference type="ARBA" id="ARBA00007739"/>
    </source>
</evidence>
<dbReference type="Pfam" id="PF06832">
    <property type="entry name" value="BiPBP_C"/>
    <property type="match status" value="1"/>
</dbReference>
<dbReference type="EMBL" id="FRCA01000007">
    <property type="protein sequence ID" value="SHM35176.1"/>
    <property type="molecule type" value="Genomic_DNA"/>
</dbReference>
<dbReference type="EC" id="2.4.99.28" evidence="10"/>
<dbReference type="PANTHER" id="PTHR32282">
    <property type="entry name" value="BINDING PROTEIN TRANSPEPTIDASE, PUTATIVE-RELATED"/>
    <property type="match status" value="1"/>
</dbReference>
<evidence type="ECO:0000256" key="11">
    <source>
        <dbReference type="ARBA" id="ARBA00049902"/>
    </source>
</evidence>
<dbReference type="Gene3D" id="1.10.3810.10">
    <property type="entry name" value="Biosynthetic peptidoglycan transglycosylase-like"/>
    <property type="match status" value="1"/>
</dbReference>
<organism evidence="15 16">
    <name type="scientific">Halomonas cupida</name>
    <dbReference type="NCBI Taxonomy" id="44933"/>
    <lineage>
        <taxon>Bacteria</taxon>
        <taxon>Pseudomonadati</taxon>
        <taxon>Pseudomonadota</taxon>
        <taxon>Gammaproteobacteria</taxon>
        <taxon>Oceanospirillales</taxon>
        <taxon>Halomonadaceae</taxon>
        <taxon>Halomonas</taxon>
    </lineage>
</organism>
<dbReference type="Pfam" id="PF00905">
    <property type="entry name" value="Transpeptidase"/>
    <property type="match status" value="1"/>
</dbReference>
<keyword evidence="5" id="KW-0645">Protease</keyword>
<dbReference type="InterPro" id="IPR001264">
    <property type="entry name" value="Glyco_trans_51"/>
</dbReference>
<feature type="domain" description="Penicillin-binding protein transpeptidase" evidence="12">
    <location>
        <begin position="327"/>
        <end position="557"/>
    </location>
</feature>
<dbReference type="InterPro" id="IPR036950">
    <property type="entry name" value="PBP_transglycosylase"/>
</dbReference>
<dbReference type="InterPro" id="IPR012338">
    <property type="entry name" value="Beta-lactam/transpept-like"/>
</dbReference>
<feature type="domain" description="Glycosyl transferase family 51" evidence="13">
    <location>
        <begin position="85"/>
        <end position="250"/>
    </location>
</feature>
<evidence type="ECO:0000313" key="15">
    <source>
        <dbReference type="EMBL" id="SHM35176.1"/>
    </source>
</evidence>
<evidence type="ECO:0000256" key="4">
    <source>
        <dbReference type="ARBA" id="ARBA00022645"/>
    </source>
</evidence>
<dbReference type="UniPathway" id="UPA00219"/>
<keyword evidence="9" id="KW-0511">Multifunctional enzyme</keyword>
<evidence type="ECO:0000256" key="1">
    <source>
        <dbReference type="ARBA" id="ARBA00004752"/>
    </source>
</evidence>
<dbReference type="InterPro" id="IPR001460">
    <property type="entry name" value="PCN-bd_Tpept"/>
</dbReference>
<dbReference type="InterPro" id="IPR011815">
    <property type="entry name" value="PBP_1c"/>
</dbReference>
<evidence type="ECO:0000313" key="16">
    <source>
        <dbReference type="Proteomes" id="UP000184123"/>
    </source>
</evidence>
<gene>
    <name evidence="15" type="ORF">SAMN05660971_02791</name>
</gene>
<dbReference type="Pfam" id="PF00912">
    <property type="entry name" value="Transgly"/>
    <property type="match status" value="1"/>
</dbReference>
<evidence type="ECO:0000256" key="2">
    <source>
        <dbReference type="ARBA" id="ARBA00007090"/>
    </source>
</evidence>
<dbReference type="GO" id="GO:0006508">
    <property type="term" value="P:proteolysis"/>
    <property type="evidence" value="ECO:0007669"/>
    <property type="project" value="UniProtKB-KW"/>
</dbReference>
<comment type="pathway">
    <text evidence="1">Cell wall biogenesis; peptidoglycan biosynthesis.</text>
</comment>
<dbReference type="SUPFAM" id="SSF56601">
    <property type="entry name" value="beta-lactamase/transpeptidase-like"/>
    <property type="match status" value="1"/>
</dbReference>
<evidence type="ECO:0000256" key="6">
    <source>
        <dbReference type="ARBA" id="ARBA00022676"/>
    </source>
</evidence>
<dbReference type="GO" id="GO:0030288">
    <property type="term" value="C:outer membrane-bounded periplasmic space"/>
    <property type="evidence" value="ECO:0007669"/>
    <property type="project" value="TreeGrafter"/>
</dbReference>
<dbReference type="GO" id="GO:0008658">
    <property type="term" value="F:penicillin binding"/>
    <property type="evidence" value="ECO:0007669"/>
    <property type="project" value="InterPro"/>
</dbReference>
<keyword evidence="6" id="KW-0328">Glycosyltransferase</keyword>
<feature type="domain" description="Penicillin-binding C-terminal" evidence="14">
    <location>
        <begin position="631"/>
        <end position="706"/>
    </location>
</feature>
<keyword evidence="7" id="KW-0808">Transferase</keyword>
<name>A0A1M7I307_9GAMM</name>
<accession>A0A1M7I307</accession>
<evidence type="ECO:0000256" key="9">
    <source>
        <dbReference type="ARBA" id="ARBA00023268"/>
    </source>
</evidence>
<evidence type="ECO:0000256" key="5">
    <source>
        <dbReference type="ARBA" id="ARBA00022670"/>
    </source>
</evidence>
<dbReference type="Gene3D" id="3.40.710.10">
    <property type="entry name" value="DD-peptidase/beta-lactamase superfamily"/>
    <property type="match status" value="1"/>
</dbReference>
<evidence type="ECO:0000256" key="10">
    <source>
        <dbReference type="ARBA" id="ARBA00044770"/>
    </source>
</evidence>
<keyword evidence="4" id="KW-0121">Carboxypeptidase</keyword>
<dbReference type="STRING" id="44933.SAMN05660971_02791"/>
<dbReference type="InterPro" id="IPR023346">
    <property type="entry name" value="Lysozyme-like_dom_sf"/>
</dbReference>
<dbReference type="GO" id="GO:0009252">
    <property type="term" value="P:peptidoglycan biosynthetic process"/>
    <property type="evidence" value="ECO:0007669"/>
    <property type="project" value="UniProtKB-UniPathway"/>
</dbReference>
<dbReference type="InterPro" id="IPR009647">
    <property type="entry name" value="PBP_C"/>
</dbReference>
<dbReference type="InterPro" id="IPR050396">
    <property type="entry name" value="Glycosyltr_51/Transpeptidase"/>
</dbReference>
<comment type="similarity">
    <text evidence="3">In the N-terminal section; belongs to the glycosyltransferase 51 family.</text>
</comment>
<dbReference type="GO" id="GO:0004180">
    <property type="term" value="F:carboxypeptidase activity"/>
    <property type="evidence" value="ECO:0007669"/>
    <property type="project" value="UniProtKB-KW"/>
</dbReference>
<dbReference type="PANTHER" id="PTHR32282:SF15">
    <property type="entry name" value="PENICILLIN-BINDING PROTEIN 1C"/>
    <property type="match status" value="1"/>
</dbReference>
<comment type="similarity">
    <text evidence="2">In the C-terminal section; belongs to the transpeptidase family.</text>
</comment>
<evidence type="ECO:0000256" key="8">
    <source>
        <dbReference type="ARBA" id="ARBA00022801"/>
    </source>
</evidence>
<comment type="catalytic activity">
    <reaction evidence="11">
        <text>[GlcNAc-(1-&gt;4)-Mur2Ac(oyl-L-Ala-gamma-D-Glu-L-Lys-D-Ala-D-Ala)](n)-di-trans,octa-cis-undecaprenyl diphosphate + beta-D-GlcNAc-(1-&gt;4)-Mur2Ac(oyl-L-Ala-gamma-D-Glu-L-Lys-D-Ala-D-Ala)-di-trans,octa-cis-undecaprenyl diphosphate = [GlcNAc-(1-&gt;4)-Mur2Ac(oyl-L-Ala-gamma-D-Glu-L-Lys-D-Ala-D-Ala)](n+1)-di-trans,octa-cis-undecaprenyl diphosphate + di-trans,octa-cis-undecaprenyl diphosphate + H(+)</text>
        <dbReference type="Rhea" id="RHEA:23708"/>
        <dbReference type="Rhea" id="RHEA-COMP:9602"/>
        <dbReference type="Rhea" id="RHEA-COMP:9603"/>
        <dbReference type="ChEBI" id="CHEBI:15378"/>
        <dbReference type="ChEBI" id="CHEBI:58405"/>
        <dbReference type="ChEBI" id="CHEBI:60033"/>
        <dbReference type="ChEBI" id="CHEBI:78435"/>
        <dbReference type="EC" id="2.4.99.28"/>
    </reaction>
</comment>
<protein>
    <recommendedName>
        <fullName evidence="10">peptidoglycan glycosyltransferase</fullName>
        <ecNumber evidence="10">2.4.99.28</ecNumber>
    </recommendedName>
</protein>
<dbReference type="GO" id="GO:0008955">
    <property type="term" value="F:peptidoglycan glycosyltransferase activity"/>
    <property type="evidence" value="ECO:0007669"/>
    <property type="project" value="UniProtKB-EC"/>
</dbReference>
<evidence type="ECO:0000259" key="14">
    <source>
        <dbReference type="Pfam" id="PF06832"/>
    </source>
</evidence>
<dbReference type="Proteomes" id="UP000184123">
    <property type="component" value="Unassembled WGS sequence"/>
</dbReference>
<sequence>MSDRQPGAPWGREWRREWRREWLSPSRRKWWCASILILLVLLIAARLVASHWVASAPDPLRQIHYSPLVLDRQQQPLSLFLSADGYWRRQVTLEQVDRGYIDMLLAYEDKRFESHHGVDWLALMRSGLQAAWHGEIVSGGSTLTMQVVRLLDGRPTRSLAAKVAQIRGALALEQRLDKQQILELYLNLAPMGGNLEGVGAASLAWFGKNPGWLSAAESALLVAIPQSPARRIPSRDTEAALAARNRVLARSLSSGLLGEEVANEARQEPMPTLQRPMPRLAWHLSRRLLEQSNQGHVETSLDARLQRRLERQLREWVVRQPRPVTAAMLVVDHHTGELRASIGAADALDAERAGYVDMTQALRSPGSTLKPLVYALGFDEGVVHPETLINDAPHDFDGWSPANFDGRYLGPMTIREALQSSRNLPAVAVLDAVGPGRLLGAMRRAGAEPVVPSGATPGLAVALGGVGTRLEDMAAIYAMIANEGRAVRLTTVPQEEGEAALGPGISQGPRVISARASWYLADILRQTPRGGLGTPDRIAFKTGTSYGHRDAWSIGFDGRHVIAIWVGRADNGSMPGALGARSAAPLLFSAFDVLGIEAPDRTPPADALIASTAELPRSLRQFHGASGQPLDAMRIVVPRDGAEVQLSSADSASLFVRLQGGEPPFHWLVNNQPVAMDELRREGWLEDIGGGFHRLTVLDSRGRSASAAVSLMP</sequence>
<evidence type="ECO:0000259" key="12">
    <source>
        <dbReference type="Pfam" id="PF00905"/>
    </source>
</evidence>
<reference evidence="15 16" key="1">
    <citation type="submission" date="2016-11" db="EMBL/GenBank/DDBJ databases">
        <authorList>
            <person name="Jaros S."/>
            <person name="Januszkiewicz K."/>
            <person name="Wedrychowicz H."/>
        </authorList>
    </citation>
    <scope>NUCLEOTIDE SEQUENCE [LARGE SCALE GENOMIC DNA]</scope>
    <source>
        <strain evidence="15 16">DSM 4740</strain>
    </source>
</reference>